<sequence length="392" mass="43973">MSDVKFSFVIPYKQRLDNIKLALASLAEQTMDRSEFEVVIGALEYSPEFAAVCEEYADRLDIVAVMSGVEWNVCRARNLALRNANGQVIVVLDADMVVPPTFLRNLYDRYYRHGQNICVVGQMIGYEDVFRSEIESVETRPYSHYRKALAQLESQDQVLMDNRWTPEYASAFARFPWVQACTALVAVPAQTVREHDLTFDEGFRGWGPEDQEWARRISRSGTPIVLGEQVYGLHLPHVRSMTTQNHTETLNWRYYLSKWPELDVEVSLAYEQLEADRLFPEIERELAELVAGAGGLRPGVVRGQMGGRSVLTVGALVDEATRTPAPEIIAGYDTGAVLEVLPLVGLALPYEDDSVDECRVLAPVAGLSEQFRDTAVREAERVSRKLVLPAGA</sequence>
<dbReference type="InterPro" id="IPR029044">
    <property type="entry name" value="Nucleotide-diphossugar_trans"/>
</dbReference>
<dbReference type="CDD" id="cd00761">
    <property type="entry name" value="Glyco_tranf_GTA_type"/>
    <property type="match status" value="1"/>
</dbReference>
<comment type="pathway">
    <text evidence="1">Cell wall biogenesis; cell wall polysaccharide biosynthesis.</text>
</comment>
<dbReference type="Gene3D" id="3.90.550.10">
    <property type="entry name" value="Spore Coat Polysaccharide Biosynthesis Protein SpsA, Chain A"/>
    <property type="match status" value="1"/>
</dbReference>
<dbReference type="RefSeq" id="WP_098755302.1">
    <property type="nucleotide sequence ID" value="NZ_WHPN01000283.1"/>
</dbReference>
<keyword evidence="7" id="KW-1185">Reference proteome</keyword>
<dbReference type="PANTHER" id="PTHR43179">
    <property type="entry name" value="RHAMNOSYLTRANSFERASE WBBL"/>
    <property type="match status" value="1"/>
</dbReference>
<feature type="domain" description="Glycosyltransferase 2-like" evidence="5">
    <location>
        <begin position="7"/>
        <end position="136"/>
    </location>
</feature>
<dbReference type="Pfam" id="PF00535">
    <property type="entry name" value="Glycos_transf_2"/>
    <property type="match status" value="1"/>
</dbReference>
<dbReference type="EMBL" id="WHPN01000283">
    <property type="protein sequence ID" value="KAF4408206.1"/>
    <property type="molecule type" value="Genomic_DNA"/>
</dbReference>
<evidence type="ECO:0000313" key="7">
    <source>
        <dbReference type="Proteomes" id="UP000621266"/>
    </source>
</evidence>
<name>A0ABQ7FGT2_9ACTN</name>
<reference evidence="6 7" key="1">
    <citation type="submission" date="2019-10" db="EMBL/GenBank/DDBJ databases">
        <title>Streptomyces tenebrisbrunneis sp.nov., an endogenous actinomycete isolated from of Lycium ruthenicum.</title>
        <authorList>
            <person name="Ma L."/>
        </authorList>
    </citation>
    <scope>NUCLEOTIDE SEQUENCE [LARGE SCALE GENOMIC DNA]</scope>
    <source>
        <strain evidence="6 7">TRM 66187</strain>
    </source>
</reference>
<evidence type="ECO:0000256" key="4">
    <source>
        <dbReference type="ARBA" id="ARBA00022679"/>
    </source>
</evidence>
<evidence type="ECO:0000256" key="3">
    <source>
        <dbReference type="ARBA" id="ARBA00022676"/>
    </source>
</evidence>
<accession>A0ABQ7FGT2</accession>
<protein>
    <submittedName>
        <fullName evidence="6">Glycosyltransferase</fullName>
    </submittedName>
</protein>
<gene>
    <name evidence="6" type="ORF">GCU69_15285</name>
</gene>
<comment type="caution">
    <text evidence="6">The sequence shown here is derived from an EMBL/GenBank/DDBJ whole genome shotgun (WGS) entry which is preliminary data.</text>
</comment>
<dbReference type="Proteomes" id="UP000621266">
    <property type="component" value="Unassembled WGS sequence"/>
</dbReference>
<proteinExistence type="inferred from homology"/>
<evidence type="ECO:0000256" key="1">
    <source>
        <dbReference type="ARBA" id="ARBA00004776"/>
    </source>
</evidence>
<keyword evidence="3" id="KW-0328">Glycosyltransferase</keyword>
<evidence type="ECO:0000313" key="6">
    <source>
        <dbReference type="EMBL" id="KAF4408206.1"/>
    </source>
</evidence>
<dbReference type="PANTHER" id="PTHR43179:SF12">
    <property type="entry name" value="GALACTOFURANOSYLTRANSFERASE GLFT2"/>
    <property type="match status" value="1"/>
</dbReference>
<evidence type="ECO:0000256" key="2">
    <source>
        <dbReference type="ARBA" id="ARBA00006739"/>
    </source>
</evidence>
<comment type="similarity">
    <text evidence="2">Belongs to the glycosyltransferase 2 family.</text>
</comment>
<dbReference type="SUPFAM" id="SSF53448">
    <property type="entry name" value="Nucleotide-diphospho-sugar transferases"/>
    <property type="match status" value="1"/>
</dbReference>
<evidence type="ECO:0000259" key="5">
    <source>
        <dbReference type="Pfam" id="PF00535"/>
    </source>
</evidence>
<keyword evidence="4" id="KW-0808">Transferase</keyword>
<organism evidence="6 7">
    <name type="scientific">Streptomyces lycii</name>
    <dbReference type="NCBI Taxonomy" id="2654337"/>
    <lineage>
        <taxon>Bacteria</taxon>
        <taxon>Bacillati</taxon>
        <taxon>Actinomycetota</taxon>
        <taxon>Actinomycetes</taxon>
        <taxon>Kitasatosporales</taxon>
        <taxon>Streptomycetaceae</taxon>
        <taxon>Streptomyces</taxon>
    </lineage>
</organism>
<dbReference type="InterPro" id="IPR001173">
    <property type="entry name" value="Glyco_trans_2-like"/>
</dbReference>